<dbReference type="PANTHER" id="PTHR22916">
    <property type="entry name" value="GLYCOSYLTRANSFERASE"/>
    <property type="match status" value="1"/>
</dbReference>
<sequence length="306" mass="35925">MKPFVSIVALCYNHEPYIKDALDGFLMQETSFDYEVIVHDDASTDNSQKIILEYERRYPGIIRAICQSENQKSKGNGLVTKIAYSAAKGKYIATCECDDFWIDPQKLQKQVDFLEDNPDYIMCFTNGCVVDSDKRVVQDYQVVNNKKGTYTLNDVPVFAPHHTRTFRNFDWSSVPELVYEAKGMDTFICAWLMKFGNIKYFDYVSSAYRIHSGGIFSSLSKLEEKQHLIDTRLILLKMLPGHKRVQNQLIDHLDGASKYIYKLIELKKFYLLFYRIFKVVDIMYKFRSLKFYMKGLLRFLYRSLMR</sequence>
<dbReference type="InterPro" id="IPR001173">
    <property type="entry name" value="Glyco_trans_2-like"/>
</dbReference>
<evidence type="ECO:0000259" key="1">
    <source>
        <dbReference type="Pfam" id="PF00535"/>
    </source>
</evidence>
<reference evidence="2 3" key="1">
    <citation type="submission" date="2018-11" db="EMBL/GenBank/DDBJ databases">
        <title>Rufibacter latericius sp. nov., isolated from water in Baiyang Lake.</title>
        <authorList>
            <person name="Yang Y."/>
        </authorList>
    </citation>
    <scope>NUCLEOTIDE SEQUENCE [LARGE SCALE GENOMIC DNA]</scope>
    <source>
        <strain evidence="2 3">MCC P1</strain>
    </source>
</reference>
<dbReference type="PANTHER" id="PTHR22916:SF3">
    <property type="entry name" value="UDP-GLCNAC:BETAGAL BETA-1,3-N-ACETYLGLUCOSAMINYLTRANSFERASE-LIKE PROTEIN 1"/>
    <property type="match status" value="1"/>
</dbReference>
<dbReference type="AlphaFoldDB" id="A0A3M9MZ84"/>
<dbReference type="Proteomes" id="UP000271010">
    <property type="component" value="Unassembled WGS sequence"/>
</dbReference>
<proteinExistence type="predicted"/>
<dbReference type="Pfam" id="PF00535">
    <property type="entry name" value="Glycos_transf_2"/>
    <property type="match status" value="1"/>
</dbReference>
<keyword evidence="2" id="KW-0808">Transferase</keyword>
<dbReference type="SUPFAM" id="SSF53448">
    <property type="entry name" value="Nucleotide-diphospho-sugar transferases"/>
    <property type="match status" value="1"/>
</dbReference>
<organism evidence="2 3">
    <name type="scientific">Rufibacter immobilis</name>
    <dbReference type="NCBI Taxonomy" id="1348778"/>
    <lineage>
        <taxon>Bacteria</taxon>
        <taxon>Pseudomonadati</taxon>
        <taxon>Bacteroidota</taxon>
        <taxon>Cytophagia</taxon>
        <taxon>Cytophagales</taxon>
        <taxon>Hymenobacteraceae</taxon>
        <taxon>Rufibacter</taxon>
    </lineage>
</organism>
<dbReference type="OrthoDB" id="199095at2"/>
<gene>
    <name evidence="2" type="ORF">EFA69_07085</name>
</gene>
<feature type="domain" description="Glycosyltransferase 2-like" evidence="1">
    <location>
        <begin position="6"/>
        <end position="167"/>
    </location>
</feature>
<dbReference type="Gene3D" id="3.90.550.10">
    <property type="entry name" value="Spore Coat Polysaccharide Biosynthesis Protein SpsA, Chain A"/>
    <property type="match status" value="1"/>
</dbReference>
<dbReference type="RefSeq" id="WP_123132404.1">
    <property type="nucleotide sequence ID" value="NZ_RJJE01000007.1"/>
</dbReference>
<dbReference type="GO" id="GO:0016758">
    <property type="term" value="F:hexosyltransferase activity"/>
    <property type="evidence" value="ECO:0007669"/>
    <property type="project" value="UniProtKB-ARBA"/>
</dbReference>
<dbReference type="EMBL" id="RJJE01000007">
    <property type="protein sequence ID" value="RNI30861.1"/>
    <property type="molecule type" value="Genomic_DNA"/>
</dbReference>
<evidence type="ECO:0000313" key="3">
    <source>
        <dbReference type="Proteomes" id="UP000271010"/>
    </source>
</evidence>
<name>A0A3M9MZ84_9BACT</name>
<evidence type="ECO:0000313" key="2">
    <source>
        <dbReference type="EMBL" id="RNI30861.1"/>
    </source>
</evidence>
<comment type="caution">
    <text evidence="2">The sequence shown here is derived from an EMBL/GenBank/DDBJ whole genome shotgun (WGS) entry which is preliminary data.</text>
</comment>
<protein>
    <submittedName>
        <fullName evidence="2">Glycosyltransferase</fullName>
    </submittedName>
</protein>
<dbReference type="InterPro" id="IPR029044">
    <property type="entry name" value="Nucleotide-diphossugar_trans"/>
</dbReference>
<accession>A0A3M9MZ84</accession>
<keyword evidence="3" id="KW-1185">Reference proteome</keyword>